<feature type="compositionally biased region" description="Polar residues" evidence="3">
    <location>
        <begin position="54"/>
        <end position="65"/>
    </location>
</feature>
<proteinExistence type="inferred from homology"/>
<comment type="similarity">
    <text evidence="1">Belongs to the IFT43 family.</text>
</comment>
<evidence type="ECO:0000313" key="4">
    <source>
        <dbReference type="EMBL" id="KDR24188.1"/>
    </source>
</evidence>
<sequence>MEWGLDFSPGRKVQVAPPRRGRRAGISDNTSPTAFPLTPERDDIGSTYDIMDSPVSNSAHSSGFLNSPPKGLDSGAPVAPPRSRKTGGWADEAIKSGKRRSAVNLIEQERFREPDQTKGDSDDDIPIIPDLDDTQDEDMASQIAHAPSSVVNRVDTYKELNSDLFKHATFATLDDVSLRLLTNCLNLESEIEEDDTTWTWDLLFTSVASDLHYELENQTQSNLDKDVASSP</sequence>
<name>A0A067RMF4_ZOONE</name>
<dbReference type="GO" id="GO:0030991">
    <property type="term" value="C:intraciliary transport particle A"/>
    <property type="evidence" value="ECO:0007669"/>
    <property type="project" value="InterPro"/>
</dbReference>
<dbReference type="InParanoid" id="A0A067RMF4"/>
<protein>
    <recommendedName>
        <fullName evidence="6">Intraflagellar transport protein 43-like protein</fullName>
    </recommendedName>
</protein>
<evidence type="ECO:0008006" key="6">
    <source>
        <dbReference type="Google" id="ProtNLM"/>
    </source>
</evidence>
<reference evidence="4 5" key="1">
    <citation type="journal article" date="2014" name="Nat. Commun.">
        <title>Molecular traces of alternative social organization in a termite genome.</title>
        <authorList>
            <person name="Terrapon N."/>
            <person name="Li C."/>
            <person name="Robertson H.M."/>
            <person name="Ji L."/>
            <person name="Meng X."/>
            <person name="Booth W."/>
            <person name="Chen Z."/>
            <person name="Childers C.P."/>
            <person name="Glastad K.M."/>
            <person name="Gokhale K."/>
            <person name="Gowin J."/>
            <person name="Gronenberg W."/>
            <person name="Hermansen R.A."/>
            <person name="Hu H."/>
            <person name="Hunt B.G."/>
            <person name="Huylmans A.K."/>
            <person name="Khalil S.M."/>
            <person name="Mitchell R.D."/>
            <person name="Munoz-Torres M.C."/>
            <person name="Mustard J.A."/>
            <person name="Pan H."/>
            <person name="Reese J.T."/>
            <person name="Scharf M.E."/>
            <person name="Sun F."/>
            <person name="Vogel H."/>
            <person name="Xiao J."/>
            <person name="Yang W."/>
            <person name="Yang Z."/>
            <person name="Yang Z."/>
            <person name="Zhou J."/>
            <person name="Zhu J."/>
            <person name="Brent C.S."/>
            <person name="Elsik C.G."/>
            <person name="Goodisman M.A."/>
            <person name="Liberles D.A."/>
            <person name="Roe R.M."/>
            <person name="Vargo E.L."/>
            <person name="Vilcinskas A."/>
            <person name="Wang J."/>
            <person name="Bornberg-Bauer E."/>
            <person name="Korb J."/>
            <person name="Zhang G."/>
            <person name="Liebig J."/>
        </authorList>
    </citation>
    <scope>NUCLEOTIDE SEQUENCE [LARGE SCALE GENOMIC DNA]</scope>
    <source>
        <tissue evidence="4">Whole organism</tissue>
    </source>
</reference>
<dbReference type="GO" id="GO:0035721">
    <property type="term" value="P:intraciliary retrograde transport"/>
    <property type="evidence" value="ECO:0007669"/>
    <property type="project" value="TreeGrafter"/>
</dbReference>
<dbReference type="EMBL" id="KK852424">
    <property type="protein sequence ID" value="KDR24188.1"/>
    <property type="molecule type" value="Genomic_DNA"/>
</dbReference>
<dbReference type="FunCoup" id="A0A067RMF4">
    <property type="interactions" value="80"/>
</dbReference>
<dbReference type="Pfam" id="PF15305">
    <property type="entry name" value="IFT43"/>
    <property type="match status" value="1"/>
</dbReference>
<feature type="region of interest" description="Disordered" evidence="3">
    <location>
        <begin position="1"/>
        <end position="126"/>
    </location>
</feature>
<evidence type="ECO:0000313" key="5">
    <source>
        <dbReference type="Proteomes" id="UP000027135"/>
    </source>
</evidence>
<feature type="compositionally biased region" description="Basic and acidic residues" evidence="3">
    <location>
        <begin position="107"/>
        <end position="120"/>
    </location>
</feature>
<dbReference type="eggNOG" id="ENOG502RXJ2">
    <property type="taxonomic scope" value="Eukaryota"/>
</dbReference>
<evidence type="ECO:0000256" key="3">
    <source>
        <dbReference type="SAM" id="MobiDB-lite"/>
    </source>
</evidence>
<dbReference type="OrthoDB" id="206950at2759"/>
<evidence type="ECO:0000256" key="2">
    <source>
        <dbReference type="ARBA" id="ARBA00022794"/>
    </source>
</evidence>
<keyword evidence="2" id="KW-0970">Cilium biogenesis/degradation</keyword>
<organism evidence="4 5">
    <name type="scientific">Zootermopsis nevadensis</name>
    <name type="common">Dampwood termite</name>
    <dbReference type="NCBI Taxonomy" id="136037"/>
    <lineage>
        <taxon>Eukaryota</taxon>
        <taxon>Metazoa</taxon>
        <taxon>Ecdysozoa</taxon>
        <taxon>Arthropoda</taxon>
        <taxon>Hexapoda</taxon>
        <taxon>Insecta</taxon>
        <taxon>Pterygota</taxon>
        <taxon>Neoptera</taxon>
        <taxon>Polyneoptera</taxon>
        <taxon>Dictyoptera</taxon>
        <taxon>Blattodea</taxon>
        <taxon>Blattoidea</taxon>
        <taxon>Termitoidae</taxon>
        <taxon>Termopsidae</taxon>
        <taxon>Zootermopsis</taxon>
    </lineage>
</organism>
<gene>
    <name evidence="4" type="ORF">L798_07595</name>
</gene>
<dbReference type="InterPro" id="IPR029302">
    <property type="entry name" value="IFT43"/>
</dbReference>
<dbReference type="GO" id="GO:0005929">
    <property type="term" value="C:cilium"/>
    <property type="evidence" value="ECO:0007669"/>
    <property type="project" value="TreeGrafter"/>
</dbReference>
<evidence type="ECO:0000256" key="1">
    <source>
        <dbReference type="ARBA" id="ARBA00007563"/>
    </source>
</evidence>
<dbReference type="OMA" id="CLGNAEE"/>
<dbReference type="Proteomes" id="UP000027135">
    <property type="component" value="Unassembled WGS sequence"/>
</dbReference>
<dbReference type="PANTHER" id="PTHR33724:SF1">
    <property type="entry name" value="INTRAFLAGELLAR TRANSPORT PROTEIN 43 HOMOLOG"/>
    <property type="match status" value="1"/>
</dbReference>
<dbReference type="PANTHER" id="PTHR33724">
    <property type="entry name" value="INTRAFLAGELLAR TRANSPORT PROTEIN 43 HOMOLOG"/>
    <property type="match status" value="1"/>
</dbReference>
<dbReference type="STRING" id="136037.A0A067RMF4"/>
<keyword evidence="5" id="KW-1185">Reference proteome</keyword>
<dbReference type="AlphaFoldDB" id="A0A067RMF4"/>
<accession>A0A067RMF4</accession>